<dbReference type="EMBL" id="MTYI01000139">
    <property type="protein sequence ID" value="PNP51066.1"/>
    <property type="molecule type" value="Genomic_DNA"/>
</dbReference>
<dbReference type="SUPFAM" id="SSF56112">
    <property type="entry name" value="Protein kinase-like (PK-like)"/>
    <property type="match status" value="1"/>
</dbReference>
<dbReference type="OrthoDB" id="4936320at2759"/>
<proteinExistence type="predicted"/>
<evidence type="ECO:0000313" key="1">
    <source>
        <dbReference type="EMBL" id="PNP51066.1"/>
    </source>
</evidence>
<reference evidence="1 2" key="1">
    <citation type="submission" date="2017-02" db="EMBL/GenBank/DDBJ databases">
        <title>Genomes of Trichoderma spp. with biocontrol activity.</title>
        <authorList>
            <person name="Gardiner D."/>
            <person name="Kazan K."/>
            <person name="Vos C."/>
            <person name="Harvey P."/>
        </authorList>
    </citation>
    <scope>NUCLEOTIDE SEQUENCE [LARGE SCALE GENOMIC DNA]</scope>
    <source>
        <strain evidence="1 2">Tr1</strain>
    </source>
</reference>
<evidence type="ECO:0008006" key="3">
    <source>
        <dbReference type="Google" id="ProtNLM"/>
    </source>
</evidence>
<protein>
    <recommendedName>
        <fullName evidence="3">Protein kinase domain-containing protein</fullName>
    </recommendedName>
</protein>
<dbReference type="Gene3D" id="1.10.510.10">
    <property type="entry name" value="Transferase(Phosphotransferase) domain 1"/>
    <property type="match status" value="1"/>
</dbReference>
<gene>
    <name evidence="1" type="ORF">THARTR1_08294</name>
</gene>
<dbReference type="AlphaFoldDB" id="A0A2K0TZY9"/>
<sequence>MFDGRVPPDGHYEPREHLIEIIDLFGPFPKKLLEKGNQDLVRDLFDDEGLIKEAELLNRSGLMSETVTPGLSPVLREYFVSFMNLLMKIDPEERPSALDILRHPFLGAVQ</sequence>
<evidence type="ECO:0000313" key="2">
    <source>
        <dbReference type="Proteomes" id="UP000236290"/>
    </source>
</evidence>
<name>A0A2K0TZY9_TRIHA</name>
<accession>A0A2K0TZY9</accession>
<organism evidence="1 2">
    <name type="scientific">Trichoderma harzianum</name>
    <name type="common">Hypocrea lixii</name>
    <dbReference type="NCBI Taxonomy" id="5544"/>
    <lineage>
        <taxon>Eukaryota</taxon>
        <taxon>Fungi</taxon>
        <taxon>Dikarya</taxon>
        <taxon>Ascomycota</taxon>
        <taxon>Pezizomycotina</taxon>
        <taxon>Sordariomycetes</taxon>
        <taxon>Hypocreomycetidae</taxon>
        <taxon>Hypocreales</taxon>
        <taxon>Hypocreaceae</taxon>
        <taxon>Trichoderma</taxon>
    </lineage>
</organism>
<comment type="caution">
    <text evidence="1">The sequence shown here is derived from an EMBL/GenBank/DDBJ whole genome shotgun (WGS) entry which is preliminary data.</text>
</comment>
<dbReference type="Proteomes" id="UP000236290">
    <property type="component" value="Unassembled WGS sequence"/>
</dbReference>
<dbReference type="InterPro" id="IPR011009">
    <property type="entry name" value="Kinase-like_dom_sf"/>
</dbReference>